<evidence type="ECO:0000313" key="3">
    <source>
        <dbReference type="Proteomes" id="UP000543579"/>
    </source>
</evidence>
<dbReference type="AlphaFoldDB" id="A0A7W5CKU5"/>
<dbReference type="InterPro" id="IPR041535">
    <property type="entry name" value="VbhA"/>
</dbReference>
<dbReference type="Pfam" id="PF18495">
    <property type="entry name" value="VbhA"/>
    <property type="match status" value="1"/>
</dbReference>
<dbReference type="RefSeq" id="WP_183420922.1">
    <property type="nucleotide sequence ID" value="NZ_JACHXY010000006.1"/>
</dbReference>
<proteinExistence type="predicted"/>
<dbReference type="EMBL" id="JACHXY010000006">
    <property type="protein sequence ID" value="MBB3159543.1"/>
    <property type="molecule type" value="Genomic_DNA"/>
</dbReference>
<reference evidence="2 3" key="1">
    <citation type="submission" date="2020-08" db="EMBL/GenBank/DDBJ databases">
        <title>Genomic Encyclopedia of Type Strains, Phase III (KMG-III): the genomes of soil and plant-associated and newly described type strains.</title>
        <authorList>
            <person name="Whitman W."/>
        </authorList>
    </citation>
    <scope>NUCLEOTIDE SEQUENCE [LARGE SCALE GENOMIC DNA]</scope>
    <source>
        <strain evidence="2 3">CECT 8356</strain>
    </source>
</reference>
<organism evidence="2 3">
    <name type="scientific">Microbacterium proteolyticum</name>
    <dbReference type="NCBI Taxonomy" id="1572644"/>
    <lineage>
        <taxon>Bacteria</taxon>
        <taxon>Bacillati</taxon>
        <taxon>Actinomycetota</taxon>
        <taxon>Actinomycetes</taxon>
        <taxon>Micrococcales</taxon>
        <taxon>Microbacteriaceae</taxon>
        <taxon>Microbacterium</taxon>
    </lineage>
</organism>
<comment type="caution">
    <text evidence="2">The sequence shown here is derived from an EMBL/GenBank/DDBJ whole genome shotgun (WGS) entry which is preliminary data.</text>
</comment>
<evidence type="ECO:0000259" key="1">
    <source>
        <dbReference type="Pfam" id="PF18495"/>
    </source>
</evidence>
<evidence type="ECO:0000313" key="2">
    <source>
        <dbReference type="EMBL" id="MBB3159543.1"/>
    </source>
</evidence>
<dbReference type="Proteomes" id="UP000543579">
    <property type="component" value="Unassembled WGS sequence"/>
</dbReference>
<name>A0A7W5CKU5_9MICO</name>
<feature type="domain" description="Antitoxin VbhA" evidence="1">
    <location>
        <begin position="26"/>
        <end position="64"/>
    </location>
</feature>
<protein>
    <recommendedName>
        <fullName evidence="1">Antitoxin VbhA domain-containing protein</fullName>
    </recommendedName>
</protein>
<sequence length="77" mass="8598">MTTQLDIEQRWPELFDGLTESQRWSVVQSLAAAWHEGWEPNHADVANLTDYAAGRIDHADYARRSDASGGRARGSAQ</sequence>
<accession>A0A7W5CKU5</accession>
<gene>
    <name evidence="2" type="ORF">FHS07_003278</name>
</gene>